<keyword evidence="5 10" id="KW-0297">G-protein coupled receptor</keyword>
<keyword evidence="14" id="KW-1185">Reference proteome</keyword>
<keyword evidence="2" id="KW-1003">Cell membrane</keyword>
<sequence length="378" mass="42117">MNSKVGNGSANFSGTSSTTTTVSYRSVPANATAPSLPYPGYRGPAALPAWLQALASVTLVFMITVGIFGNILILIVNRYIMKRRKTWPTVLLRWLAWTDVLNCSIGLVIPLVGYFVDVYSVAALCDLNGIVLFGLSVASQLIVALMSAERCLSLLKPFAYEAHFGPDSVKMYYILGGIVLYSLIVALLPTFGLNRNVPHYPYTFCMFDFTDTTPGGRFVVYLNFINLSGCLVIILVANVLIAVYAWRFRQVFPTPEEDGEGTDSDGRRGSRRRQVTHDRRLQTRLAKLTLAVATCFTMCWLLFAVRILTNQLQVWLDDDVDFLAARLMSFNSVINPLLYIAICRPYRRGCWVILLTAFHYLTCRGARKPDTTLNQSVA</sequence>
<proteinExistence type="inferred from homology"/>
<name>A0A6P4YDV4_BRABE</name>
<evidence type="ECO:0000256" key="11">
    <source>
        <dbReference type="SAM" id="MobiDB-lite"/>
    </source>
</evidence>
<evidence type="ECO:0000313" key="14">
    <source>
        <dbReference type="Proteomes" id="UP000515135"/>
    </source>
</evidence>
<dbReference type="InterPro" id="IPR000276">
    <property type="entry name" value="GPCR_Rhodpsn"/>
</dbReference>
<keyword evidence="3 10" id="KW-0812">Transmembrane</keyword>
<dbReference type="FunFam" id="1.20.1070.10:FF:000465">
    <property type="entry name" value="Predicted protein"/>
    <property type="match status" value="1"/>
</dbReference>
<dbReference type="RefSeq" id="XP_019627370.1">
    <property type="nucleotide sequence ID" value="XM_019771811.1"/>
</dbReference>
<dbReference type="GO" id="GO:0004930">
    <property type="term" value="F:G protein-coupled receptor activity"/>
    <property type="evidence" value="ECO:0007669"/>
    <property type="project" value="UniProtKB-KW"/>
</dbReference>
<evidence type="ECO:0000256" key="12">
    <source>
        <dbReference type="SAM" id="Phobius"/>
    </source>
</evidence>
<feature type="transmembrane region" description="Helical" evidence="12">
    <location>
        <begin position="49"/>
        <end position="73"/>
    </location>
</feature>
<dbReference type="SUPFAM" id="SSF81321">
    <property type="entry name" value="Family A G protein-coupled receptor-like"/>
    <property type="match status" value="1"/>
</dbReference>
<keyword evidence="6 12" id="KW-0472">Membrane</keyword>
<gene>
    <name evidence="15" type="primary">LOC109472216</name>
</gene>
<dbReference type="AlphaFoldDB" id="A0A6P4YDV4"/>
<reference evidence="15" key="1">
    <citation type="submission" date="2025-08" db="UniProtKB">
        <authorList>
            <consortium name="RefSeq"/>
        </authorList>
    </citation>
    <scope>IDENTIFICATION</scope>
    <source>
        <tissue evidence="15">Gonad</tissue>
    </source>
</reference>
<dbReference type="InterPro" id="IPR008365">
    <property type="entry name" value="Prostanoid_rcpt"/>
</dbReference>
<dbReference type="PROSITE" id="PS50262">
    <property type="entry name" value="G_PROTEIN_RECEP_F1_2"/>
    <property type="match status" value="1"/>
</dbReference>
<feature type="transmembrane region" description="Helical" evidence="12">
    <location>
        <begin position="224"/>
        <end position="246"/>
    </location>
</feature>
<accession>A0A6P4YDV4</accession>
<evidence type="ECO:0000256" key="5">
    <source>
        <dbReference type="ARBA" id="ARBA00023040"/>
    </source>
</evidence>
<feature type="transmembrane region" description="Helical" evidence="12">
    <location>
        <begin position="169"/>
        <end position="191"/>
    </location>
</feature>
<comment type="similarity">
    <text evidence="10">Belongs to the G-protein coupled receptor 1 family.</text>
</comment>
<dbReference type="GO" id="GO:0005886">
    <property type="term" value="C:plasma membrane"/>
    <property type="evidence" value="ECO:0007669"/>
    <property type="project" value="UniProtKB-SubCell"/>
</dbReference>
<keyword evidence="8" id="KW-0325">Glycoprotein</keyword>
<dbReference type="OrthoDB" id="5959154at2759"/>
<feature type="transmembrane region" description="Helical" evidence="12">
    <location>
        <begin position="323"/>
        <end position="342"/>
    </location>
</feature>
<evidence type="ECO:0000256" key="3">
    <source>
        <dbReference type="ARBA" id="ARBA00022692"/>
    </source>
</evidence>
<dbReference type="InterPro" id="IPR017452">
    <property type="entry name" value="GPCR_Rhodpsn_7TM"/>
</dbReference>
<evidence type="ECO:0000256" key="4">
    <source>
        <dbReference type="ARBA" id="ARBA00022989"/>
    </source>
</evidence>
<evidence type="ECO:0000259" key="13">
    <source>
        <dbReference type="PROSITE" id="PS50262"/>
    </source>
</evidence>
<keyword evidence="9 10" id="KW-0807">Transducer</keyword>
<dbReference type="GO" id="GO:0007189">
    <property type="term" value="P:adenylate cyclase-activating G protein-coupled receptor signaling pathway"/>
    <property type="evidence" value="ECO:0007669"/>
    <property type="project" value="TreeGrafter"/>
</dbReference>
<feature type="region of interest" description="Disordered" evidence="11">
    <location>
        <begin position="1"/>
        <end position="20"/>
    </location>
</feature>
<evidence type="ECO:0000256" key="2">
    <source>
        <dbReference type="ARBA" id="ARBA00022475"/>
    </source>
</evidence>
<evidence type="ECO:0000256" key="1">
    <source>
        <dbReference type="ARBA" id="ARBA00004651"/>
    </source>
</evidence>
<evidence type="ECO:0000256" key="7">
    <source>
        <dbReference type="ARBA" id="ARBA00023170"/>
    </source>
</evidence>
<organism evidence="14 15">
    <name type="scientific">Branchiostoma belcheri</name>
    <name type="common">Amphioxus</name>
    <dbReference type="NCBI Taxonomy" id="7741"/>
    <lineage>
        <taxon>Eukaryota</taxon>
        <taxon>Metazoa</taxon>
        <taxon>Chordata</taxon>
        <taxon>Cephalochordata</taxon>
        <taxon>Leptocardii</taxon>
        <taxon>Amphioxiformes</taxon>
        <taxon>Branchiostomatidae</taxon>
        <taxon>Branchiostoma</taxon>
    </lineage>
</organism>
<dbReference type="GO" id="GO:0007204">
    <property type="term" value="P:positive regulation of cytosolic calcium ion concentration"/>
    <property type="evidence" value="ECO:0007669"/>
    <property type="project" value="TreeGrafter"/>
</dbReference>
<keyword evidence="7 10" id="KW-0675">Receptor</keyword>
<feature type="transmembrane region" description="Helical" evidence="12">
    <location>
        <begin position="127"/>
        <end position="148"/>
    </location>
</feature>
<dbReference type="Proteomes" id="UP000515135">
    <property type="component" value="Unplaced"/>
</dbReference>
<feature type="transmembrane region" description="Helical" evidence="12">
    <location>
        <begin position="94"/>
        <end position="115"/>
    </location>
</feature>
<feature type="transmembrane region" description="Helical" evidence="12">
    <location>
        <begin position="288"/>
        <end position="308"/>
    </location>
</feature>
<evidence type="ECO:0000256" key="10">
    <source>
        <dbReference type="RuleBase" id="RU000688"/>
    </source>
</evidence>
<keyword evidence="4 12" id="KW-1133">Transmembrane helix</keyword>
<dbReference type="PROSITE" id="PS00237">
    <property type="entry name" value="G_PROTEIN_RECEP_F1_1"/>
    <property type="match status" value="1"/>
</dbReference>
<dbReference type="PANTHER" id="PTHR11866:SF16">
    <property type="entry name" value="PROSTAGLANDIN E2 RECEPTOR EP4 SUBTYPE-LIKE PROTEIN"/>
    <property type="match status" value="1"/>
</dbReference>
<dbReference type="Gene3D" id="1.20.1070.10">
    <property type="entry name" value="Rhodopsin 7-helix transmembrane proteins"/>
    <property type="match status" value="1"/>
</dbReference>
<evidence type="ECO:0000256" key="8">
    <source>
        <dbReference type="ARBA" id="ARBA00023180"/>
    </source>
</evidence>
<protein>
    <submittedName>
        <fullName evidence="15">Prostaglandin E2 receptor EP4 subtype-like</fullName>
    </submittedName>
</protein>
<feature type="compositionally biased region" description="Polar residues" evidence="11">
    <location>
        <begin position="1"/>
        <end position="12"/>
    </location>
</feature>
<dbReference type="PRINTS" id="PR00237">
    <property type="entry name" value="GPCRRHODOPSN"/>
</dbReference>
<dbReference type="PANTHER" id="PTHR11866">
    <property type="entry name" value="G-PROTEIN COUPLED RECEPTOR FAMILY 1 MEMBER"/>
    <property type="match status" value="1"/>
</dbReference>
<evidence type="ECO:0000313" key="15">
    <source>
        <dbReference type="RefSeq" id="XP_019627370.1"/>
    </source>
</evidence>
<comment type="subcellular location">
    <subcellularLocation>
        <location evidence="1">Cell membrane</location>
        <topology evidence="1">Multi-pass membrane protein</topology>
    </subcellularLocation>
</comment>
<dbReference type="Pfam" id="PF00001">
    <property type="entry name" value="7tm_1"/>
    <property type="match status" value="1"/>
</dbReference>
<evidence type="ECO:0000256" key="9">
    <source>
        <dbReference type="ARBA" id="ARBA00023224"/>
    </source>
</evidence>
<feature type="region of interest" description="Disordered" evidence="11">
    <location>
        <begin position="256"/>
        <end position="275"/>
    </location>
</feature>
<dbReference type="GeneID" id="109472216"/>
<dbReference type="KEGG" id="bbel:109472216"/>
<feature type="domain" description="G-protein coupled receptors family 1 profile" evidence="13">
    <location>
        <begin position="69"/>
        <end position="339"/>
    </location>
</feature>
<evidence type="ECO:0000256" key="6">
    <source>
        <dbReference type="ARBA" id="ARBA00023136"/>
    </source>
</evidence>